<dbReference type="InterPro" id="IPR046249">
    <property type="entry name" value="DUF6282"/>
</dbReference>
<keyword evidence="2" id="KW-1185">Reference proteome</keyword>
<reference evidence="1 2" key="1">
    <citation type="submission" date="2019-03" db="EMBL/GenBank/DDBJ databases">
        <title>Whole genome sequence of a novel Rubrobacter taiwanensis strain, isolated from Yellowstone National Park.</title>
        <authorList>
            <person name="Freed S."/>
            <person name="Ramaley R.F."/>
            <person name="Kyndt J.A."/>
        </authorList>
    </citation>
    <scope>NUCLEOTIDE SEQUENCE [LARGE SCALE GENOMIC DNA]</scope>
    <source>
        <strain evidence="1 2">Yellowstone</strain>
    </source>
</reference>
<accession>A0A4R1B3Q2</accession>
<dbReference type="Proteomes" id="UP000295244">
    <property type="component" value="Unassembled WGS sequence"/>
</dbReference>
<protein>
    <submittedName>
        <fullName evidence="1">Cytosolic protein</fullName>
    </submittedName>
</protein>
<evidence type="ECO:0000313" key="2">
    <source>
        <dbReference type="Proteomes" id="UP000295244"/>
    </source>
</evidence>
<dbReference type="SUPFAM" id="SSF51556">
    <property type="entry name" value="Metallo-dependent hydrolases"/>
    <property type="match status" value="1"/>
</dbReference>
<comment type="caution">
    <text evidence="1">The sequence shown here is derived from an EMBL/GenBank/DDBJ whole genome shotgun (WGS) entry which is preliminary data.</text>
</comment>
<dbReference type="Pfam" id="PF19799">
    <property type="entry name" value="DUF6282"/>
    <property type="match status" value="1"/>
</dbReference>
<dbReference type="AlphaFoldDB" id="A0A4R1B3Q2"/>
<name>A0A4R1B3Q2_9ACTN</name>
<dbReference type="OrthoDB" id="9789440at2"/>
<dbReference type="InterPro" id="IPR032466">
    <property type="entry name" value="Metal_Hydrolase"/>
</dbReference>
<organism evidence="1 2">
    <name type="scientific">Rubrobacter taiwanensis</name>
    <dbReference type="NCBI Taxonomy" id="185139"/>
    <lineage>
        <taxon>Bacteria</taxon>
        <taxon>Bacillati</taxon>
        <taxon>Actinomycetota</taxon>
        <taxon>Rubrobacteria</taxon>
        <taxon>Rubrobacterales</taxon>
        <taxon>Rubrobacteraceae</taxon>
        <taxon>Rubrobacter</taxon>
    </lineage>
</organism>
<sequence length="314" mass="33514">MCGGPAGGGPGVRPSDRARELVRGAYDHHVHISPDVMGRRIDDLSLARRFRELGLSGFTLKSHYVPTAERASVVRAAVGGVEVMGAIALNAAVGGMNALAVEIAAREGARFVWMPTVSAANEAGILSRSGGKKLPFWARLQRELEEQGVSAGPVHAVDKTGAVLPETRAVLRVVAAHDMVLATGHLSRDEIFAVVEAAREEGVRRIVVTHPEFPSQDLSAKDQILLVEQGALMERCFAPAHGGKVSWEKMFENIRAAGVENSFLSTDLGQPANPPVEDGIALMADRLLGAGFGEEEVRVMAVENTRRLAERVPA</sequence>
<proteinExistence type="predicted"/>
<dbReference type="RefSeq" id="WP_132692982.1">
    <property type="nucleotide sequence ID" value="NZ_SKBU01000044.1"/>
</dbReference>
<dbReference type="EMBL" id="SKBU01000044">
    <property type="protein sequence ID" value="TCJ12714.1"/>
    <property type="molecule type" value="Genomic_DNA"/>
</dbReference>
<evidence type="ECO:0000313" key="1">
    <source>
        <dbReference type="EMBL" id="TCJ12714.1"/>
    </source>
</evidence>
<gene>
    <name evidence="1" type="ORF">E0L93_15435</name>
</gene>